<dbReference type="SUPFAM" id="SSF53335">
    <property type="entry name" value="S-adenosyl-L-methionine-dependent methyltransferases"/>
    <property type="match status" value="1"/>
</dbReference>
<evidence type="ECO:0008006" key="2">
    <source>
        <dbReference type="Google" id="ProtNLM"/>
    </source>
</evidence>
<reference evidence="1" key="1">
    <citation type="journal article" date="2020" name="Nature">
        <title>Giant virus diversity and host interactions through global metagenomics.</title>
        <authorList>
            <person name="Schulz F."/>
            <person name="Roux S."/>
            <person name="Paez-Espino D."/>
            <person name="Jungbluth S."/>
            <person name="Walsh D.A."/>
            <person name="Denef V.J."/>
            <person name="McMahon K.D."/>
            <person name="Konstantinidis K.T."/>
            <person name="Eloe-Fadrosh E.A."/>
            <person name="Kyrpides N.C."/>
            <person name="Woyke T."/>
        </authorList>
    </citation>
    <scope>NUCLEOTIDE SEQUENCE</scope>
    <source>
        <strain evidence="1">GVMAG-M-3300009185-36</strain>
    </source>
</reference>
<dbReference type="Pfam" id="PF13578">
    <property type="entry name" value="Methyltransf_24"/>
    <property type="match status" value="1"/>
</dbReference>
<name>A0A6C0B0Y0_9ZZZZ</name>
<dbReference type="Gene3D" id="3.40.50.150">
    <property type="entry name" value="Vaccinia Virus protein VP39"/>
    <property type="match status" value="1"/>
</dbReference>
<sequence>MSSQLVALYEKNQDCEMLKKLIEHFDIFKLIHKNCGNKFRNGCGSYLFDGITYEYCASMYKKQKLLYEEAKKASDVLEIGVYMGHSLLIMLLANPTLKITCIDISDEYSGPAIQTLETYFKNSINFIKGDSTYILPTLTKKFDLFHIDGQHDYSTINSDFSKCIGLRSSGIFTVVFDDYSPRILNDIECFLSKINMQASITDVVVPNCSWTNARIIITVV</sequence>
<dbReference type="InterPro" id="IPR029063">
    <property type="entry name" value="SAM-dependent_MTases_sf"/>
</dbReference>
<organism evidence="1">
    <name type="scientific">viral metagenome</name>
    <dbReference type="NCBI Taxonomy" id="1070528"/>
    <lineage>
        <taxon>unclassified sequences</taxon>
        <taxon>metagenomes</taxon>
        <taxon>organismal metagenomes</taxon>
    </lineage>
</organism>
<dbReference type="AlphaFoldDB" id="A0A6C0B0Y0"/>
<proteinExistence type="predicted"/>
<dbReference type="CDD" id="cd02440">
    <property type="entry name" value="AdoMet_MTases"/>
    <property type="match status" value="1"/>
</dbReference>
<accession>A0A6C0B0Y0</accession>
<dbReference type="EMBL" id="MN739048">
    <property type="protein sequence ID" value="QHS85752.1"/>
    <property type="molecule type" value="Genomic_DNA"/>
</dbReference>
<evidence type="ECO:0000313" key="1">
    <source>
        <dbReference type="EMBL" id="QHS85752.1"/>
    </source>
</evidence>
<protein>
    <recommendedName>
        <fullName evidence="2">Class I SAM-dependent methyltransferase</fullName>
    </recommendedName>
</protein>